<dbReference type="AlphaFoldDB" id="A0A2W5WGQ9"/>
<keyword evidence="1" id="KW-0805">Transcription regulation</keyword>
<evidence type="ECO:0000256" key="2">
    <source>
        <dbReference type="ARBA" id="ARBA00023125"/>
    </source>
</evidence>
<evidence type="ECO:0000256" key="1">
    <source>
        <dbReference type="ARBA" id="ARBA00023015"/>
    </source>
</evidence>
<accession>A0A2W5WGQ9</accession>
<evidence type="ECO:0000256" key="3">
    <source>
        <dbReference type="ARBA" id="ARBA00023163"/>
    </source>
</evidence>
<feature type="DNA-binding region" description="H-T-H motif" evidence="4">
    <location>
        <begin position="44"/>
        <end position="63"/>
    </location>
</feature>
<dbReference type="PANTHER" id="PTHR30055">
    <property type="entry name" value="HTH-TYPE TRANSCRIPTIONAL REGULATOR RUTR"/>
    <property type="match status" value="1"/>
</dbReference>
<dbReference type="Pfam" id="PF00440">
    <property type="entry name" value="TetR_N"/>
    <property type="match status" value="1"/>
</dbReference>
<dbReference type="PROSITE" id="PS50977">
    <property type="entry name" value="HTH_TETR_2"/>
    <property type="match status" value="1"/>
</dbReference>
<dbReference type="InterPro" id="IPR009057">
    <property type="entry name" value="Homeodomain-like_sf"/>
</dbReference>
<dbReference type="GO" id="GO:0000976">
    <property type="term" value="F:transcription cis-regulatory region binding"/>
    <property type="evidence" value="ECO:0007669"/>
    <property type="project" value="TreeGrafter"/>
</dbReference>
<dbReference type="EMBL" id="QFQZ01000052">
    <property type="protein sequence ID" value="PZR32828.1"/>
    <property type="molecule type" value="Genomic_DNA"/>
</dbReference>
<organism evidence="6 7">
    <name type="scientific">Caulobacter segnis</name>
    <dbReference type="NCBI Taxonomy" id="88688"/>
    <lineage>
        <taxon>Bacteria</taxon>
        <taxon>Pseudomonadati</taxon>
        <taxon>Pseudomonadota</taxon>
        <taxon>Alphaproteobacteria</taxon>
        <taxon>Caulobacterales</taxon>
        <taxon>Caulobacteraceae</taxon>
        <taxon>Caulobacter</taxon>
    </lineage>
</organism>
<evidence type="ECO:0000259" key="5">
    <source>
        <dbReference type="PROSITE" id="PS50977"/>
    </source>
</evidence>
<sequence>MVPPQILDDRRDQTRTQRRAALMRETLVDVAEALLIEGGPAAVTAEEVAHRADVSLQTVYNRVGGKPALLVAIAERVIKENRAYVDAAYNCEGTAEEKLRRASVAYIRFALEKPDKFRILANPPDEAGAQQLFSEIADRHLQQLAEVIEGGIGDNTLSDHLDPRSSAVALWGLLNGVLVMALRMRQVDGRPISAEDMIASALRILEFGILKR</sequence>
<dbReference type="InterPro" id="IPR025996">
    <property type="entry name" value="MT1864/Rv1816-like_C"/>
</dbReference>
<keyword evidence="3" id="KW-0804">Transcription</keyword>
<name>A0A2W5WGQ9_9CAUL</name>
<dbReference type="RefSeq" id="WP_304279827.1">
    <property type="nucleotide sequence ID" value="NZ_QFQZ01000052.1"/>
</dbReference>
<feature type="domain" description="HTH tetR-type" evidence="5">
    <location>
        <begin position="21"/>
        <end position="81"/>
    </location>
</feature>
<comment type="caution">
    <text evidence="6">The sequence shown here is derived from an EMBL/GenBank/DDBJ whole genome shotgun (WGS) entry which is preliminary data.</text>
</comment>
<dbReference type="Gene3D" id="1.10.10.60">
    <property type="entry name" value="Homeodomain-like"/>
    <property type="match status" value="1"/>
</dbReference>
<dbReference type="SUPFAM" id="SSF48498">
    <property type="entry name" value="Tetracyclin repressor-like, C-terminal domain"/>
    <property type="match status" value="1"/>
</dbReference>
<protein>
    <submittedName>
        <fullName evidence="6">TetR/AcrR family transcriptional regulator</fullName>
    </submittedName>
</protein>
<dbReference type="InterPro" id="IPR050109">
    <property type="entry name" value="HTH-type_TetR-like_transc_reg"/>
</dbReference>
<keyword evidence="2 4" id="KW-0238">DNA-binding</keyword>
<evidence type="ECO:0000313" key="6">
    <source>
        <dbReference type="EMBL" id="PZR32828.1"/>
    </source>
</evidence>
<dbReference type="GO" id="GO:0003700">
    <property type="term" value="F:DNA-binding transcription factor activity"/>
    <property type="evidence" value="ECO:0007669"/>
    <property type="project" value="TreeGrafter"/>
</dbReference>
<dbReference type="Proteomes" id="UP000249393">
    <property type="component" value="Unassembled WGS sequence"/>
</dbReference>
<reference evidence="6 7" key="1">
    <citation type="submission" date="2017-08" db="EMBL/GenBank/DDBJ databases">
        <title>Infants hospitalized years apart are colonized by the same room-sourced microbial strains.</title>
        <authorList>
            <person name="Brooks B."/>
            <person name="Olm M.R."/>
            <person name="Firek B.A."/>
            <person name="Baker R."/>
            <person name="Thomas B.C."/>
            <person name="Morowitz M.J."/>
            <person name="Banfield J.F."/>
        </authorList>
    </citation>
    <scope>NUCLEOTIDE SEQUENCE [LARGE SCALE GENOMIC DNA]</scope>
    <source>
        <strain evidence="6">S2_003_000_R2_4</strain>
    </source>
</reference>
<dbReference type="Pfam" id="PF13305">
    <property type="entry name" value="TetR_C_33"/>
    <property type="match status" value="1"/>
</dbReference>
<dbReference type="InterPro" id="IPR036271">
    <property type="entry name" value="Tet_transcr_reg_TetR-rel_C_sf"/>
</dbReference>
<dbReference type="PANTHER" id="PTHR30055:SF227">
    <property type="entry name" value="TRANSCRIPTIONAL REGULATORY PROTEIN (PROBABLY TETR-FAMILY)-RELATED"/>
    <property type="match status" value="1"/>
</dbReference>
<evidence type="ECO:0000313" key="7">
    <source>
        <dbReference type="Proteomes" id="UP000249393"/>
    </source>
</evidence>
<dbReference type="Gene3D" id="1.10.357.10">
    <property type="entry name" value="Tetracycline Repressor, domain 2"/>
    <property type="match status" value="1"/>
</dbReference>
<gene>
    <name evidence="6" type="ORF">DI526_15315</name>
</gene>
<evidence type="ECO:0000256" key="4">
    <source>
        <dbReference type="PROSITE-ProRule" id="PRU00335"/>
    </source>
</evidence>
<dbReference type="SUPFAM" id="SSF46689">
    <property type="entry name" value="Homeodomain-like"/>
    <property type="match status" value="1"/>
</dbReference>
<dbReference type="InterPro" id="IPR001647">
    <property type="entry name" value="HTH_TetR"/>
</dbReference>
<proteinExistence type="predicted"/>